<sequence length="383" mass="41577">MDVGSRPLRVALFSGNYNYVKDGANQALNRLVGRMMARGVDVRVYAPVVDEPAFEPTGTLIGVRSVPIPGRGEYRVALGLPRAVKADLEAFKPDIVHLSAPDWLGHDAKKWGQGQGIPVVASVHTRFETYFDYYKMGFIRRGVERLLKSFYGDLTEIYAPSDSMADVLRAEGYSEKIRIWSRGVDRQIFNPMARDMAWRRGLGIADDMAVIGFVGRLVLEKGLDVVAAIIAELRARGVPHQLMVVGDGPAREAFEADVPGATFLGFQTGADLGRAYAGFDMFLNPSVTETFGNVTLEAMACAVPPVAARATGASSLVADGASGRLLPAGDIGAFADALEAYVRRPDLRRAHGETSFVRAQAYDWDAINDAVIDRYFKLTGIAA</sequence>
<protein>
    <submittedName>
        <fullName evidence="2">Glycosyltransferase family 1 protein</fullName>
    </submittedName>
</protein>
<accession>A0A501XT75</accession>
<dbReference type="InterPro" id="IPR050194">
    <property type="entry name" value="Glycosyltransferase_grp1"/>
</dbReference>
<dbReference type="GO" id="GO:0016757">
    <property type="term" value="F:glycosyltransferase activity"/>
    <property type="evidence" value="ECO:0007669"/>
    <property type="project" value="UniProtKB-ARBA"/>
</dbReference>
<dbReference type="OrthoDB" id="5490290at2"/>
<dbReference type="AlphaFoldDB" id="A0A501XT75"/>
<comment type="caution">
    <text evidence="2">The sequence shown here is derived from an EMBL/GenBank/DDBJ whole genome shotgun (WGS) entry which is preliminary data.</text>
</comment>
<reference evidence="2 3" key="1">
    <citation type="submission" date="2019-06" db="EMBL/GenBank/DDBJ databases">
        <authorList>
            <person name="Lee I."/>
            <person name="Jang G.I."/>
            <person name="Hwang C.Y."/>
        </authorList>
    </citation>
    <scope>NUCLEOTIDE SEQUENCE [LARGE SCALE GENOMIC DNA]</scope>
    <source>
        <strain evidence="2 3">PAMC 28131</strain>
    </source>
</reference>
<dbReference type="SUPFAM" id="SSF53756">
    <property type="entry name" value="UDP-Glycosyltransferase/glycogen phosphorylase"/>
    <property type="match status" value="1"/>
</dbReference>
<dbReference type="RefSeq" id="WP_140926587.1">
    <property type="nucleotide sequence ID" value="NZ_VFSU01000011.1"/>
</dbReference>
<keyword evidence="3" id="KW-1185">Reference proteome</keyword>
<dbReference type="Pfam" id="PF13439">
    <property type="entry name" value="Glyco_transf_4"/>
    <property type="match status" value="1"/>
</dbReference>
<proteinExistence type="predicted"/>
<evidence type="ECO:0000313" key="2">
    <source>
        <dbReference type="EMBL" id="TPE63629.1"/>
    </source>
</evidence>
<dbReference type="CDD" id="cd03814">
    <property type="entry name" value="GT4-like"/>
    <property type="match status" value="1"/>
</dbReference>
<dbReference type="Pfam" id="PF13692">
    <property type="entry name" value="Glyco_trans_1_4"/>
    <property type="match status" value="1"/>
</dbReference>
<organism evidence="2 3">
    <name type="scientific">Sandaracinobacter neustonicus</name>
    <dbReference type="NCBI Taxonomy" id="1715348"/>
    <lineage>
        <taxon>Bacteria</taxon>
        <taxon>Pseudomonadati</taxon>
        <taxon>Pseudomonadota</taxon>
        <taxon>Alphaproteobacteria</taxon>
        <taxon>Sphingomonadales</taxon>
        <taxon>Sphingosinicellaceae</taxon>
        <taxon>Sandaracinobacter</taxon>
    </lineage>
</organism>
<dbReference type="PANTHER" id="PTHR45947:SF3">
    <property type="entry name" value="SULFOQUINOVOSYL TRANSFERASE SQD2"/>
    <property type="match status" value="1"/>
</dbReference>
<dbReference type="EMBL" id="VFSU01000011">
    <property type="protein sequence ID" value="TPE63629.1"/>
    <property type="molecule type" value="Genomic_DNA"/>
</dbReference>
<dbReference type="InterPro" id="IPR028098">
    <property type="entry name" value="Glyco_trans_4-like_N"/>
</dbReference>
<gene>
    <name evidence="2" type="ORF">FJQ54_01835</name>
</gene>
<keyword evidence="2" id="KW-0808">Transferase</keyword>
<evidence type="ECO:0000313" key="3">
    <source>
        <dbReference type="Proteomes" id="UP000319897"/>
    </source>
</evidence>
<feature type="domain" description="Glycosyltransferase subfamily 4-like N-terminal" evidence="1">
    <location>
        <begin position="23"/>
        <end position="186"/>
    </location>
</feature>
<dbReference type="Gene3D" id="3.40.50.2000">
    <property type="entry name" value="Glycogen Phosphorylase B"/>
    <property type="match status" value="2"/>
</dbReference>
<dbReference type="PANTHER" id="PTHR45947">
    <property type="entry name" value="SULFOQUINOVOSYL TRANSFERASE SQD2"/>
    <property type="match status" value="1"/>
</dbReference>
<evidence type="ECO:0000259" key="1">
    <source>
        <dbReference type="Pfam" id="PF13439"/>
    </source>
</evidence>
<name>A0A501XT75_9SPHN</name>
<dbReference type="Proteomes" id="UP000319897">
    <property type="component" value="Unassembled WGS sequence"/>
</dbReference>